<feature type="region of interest" description="Disordered" evidence="6">
    <location>
        <begin position="1"/>
        <end position="24"/>
    </location>
</feature>
<evidence type="ECO:0000256" key="3">
    <source>
        <dbReference type="ARBA" id="ARBA00022989"/>
    </source>
</evidence>
<protein>
    <recommendedName>
        <fullName evidence="10">Gustatory receptor</fullName>
    </recommendedName>
</protein>
<dbReference type="GO" id="GO:0038023">
    <property type="term" value="F:signaling receptor activity"/>
    <property type="evidence" value="ECO:0007669"/>
    <property type="project" value="UniProtKB-ARBA"/>
</dbReference>
<comment type="caution">
    <text evidence="8">The sequence shown here is derived from an EMBL/GenBank/DDBJ whole genome shotgun (WGS) entry which is preliminary data.</text>
</comment>
<feature type="transmembrane region" description="Helical" evidence="7">
    <location>
        <begin position="234"/>
        <end position="264"/>
    </location>
</feature>
<dbReference type="PANTHER" id="PTHR21421:SF29">
    <property type="entry name" value="GUSTATORY RECEPTOR 5A FOR TREHALOSE-RELATED"/>
    <property type="match status" value="1"/>
</dbReference>
<keyword evidence="2 7" id="KW-0812">Transmembrane</keyword>
<keyword evidence="9" id="KW-1185">Reference proteome</keyword>
<feature type="transmembrane region" description="Helical" evidence="7">
    <location>
        <begin position="322"/>
        <end position="341"/>
    </location>
</feature>
<dbReference type="Pfam" id="PF08395">
    <property type="entry name" value="7tm_7"/>
    <property type="match status" value="1"/>
</dbReference>
<feature type="transmembrane region" description="Helical" evidence="7">
    <location>
        <begin position="182"/>
        <end position="206"/>
    </location>
</feature>
<feature type="transmembrane region" description="Helical" evidence="7">
    <location>
        <begin position="419"/>
        <end position="437"/>
    </location>
</feature>
<name>A0A1W0WHD3_HYPEX</name>
<dbReference type="GO" id="GO:0051606">
    <property type="term" value="P:detection of stimulus"/>
    <property type="evidence" value="ECO:0007669"/>
    <property type="project" value="UniProtKB-ARBA"/>
</dbReference>
<evidence type="ECO:0000256" key="2">
    <source>
        <dbReference type="ARBA" id="ARBA00022692"/>
    </source>
</evidence>
<feature type="transmembrane region" description="Helical" evidence="7">
    <location>
        <begin position="129"/>
        <end position="151"/>
    </location>
</feature>
<dbReference type="EMBL" id="MTYJ01000102">
    <property type="protein sequence ID" value="OQV14597.1"/>
    <property type="molecule type" value="Genomic_DNA"/>
</dbReference>
<evidence type="ECO:0000256" key="1">
    <source>
        <dbReference type="ARBA" id="ARBA00004141"/>
    </source>
</evidence>
<keyword evidence="4 7" id="KW-0472">Membrane</keyword>
<dbReference type="PANTHER" id="PTHR21421">
    <property type="entry name" value="GUSTATORY RECEPTOR"/>
    <property type="match status" value="1"/>
</dbReference>
<dbReference type="InterPro" id="IPR013604">
    <property type="entry name" value="7TM_chemorcpt"/>
</dbReference>
<dbReference type="GO" id="GO:0050909">
    <property type="term" value="P:sensory perception of taste"/>
    <property type="evidence" value="ECO:0007669"/>
    <property type="project" value="InterPro"/>
</dbReference>
<dbReference type="AlphaFoldDB" id="A0A1W0WHD3"/>
<evidence type="ECO:0000256" key="4">
    <source>
        <dbReference type="ARBA" id="ARBA00023136"/>
    </source>
</evidence>
<comment type="subcellular location">
    <subcellularLocation>
        <location evidence="1">Membrane</location>
        <topology evidence="1">Multi-pass membrane protein</topology>
    </subcellularLocation>
</comment>
<evidence type="ECO:0000313" key="9">
    <source>
        <dbReference type="Proteomes" id="UP000192578"/>
    </source>
</evidence>
<gene>
    <name evidence="8" type="ORF">BV898_11216</name>
</gene>
<sequence length="445" mass="51273">METKHFTPPLYSSYANTKSPETTREMRLRHEFKQSVNQELYHANPLNEEEYRNICDLFRPVLWLMALQGLFHPSHRATTSAIPVEHRYSPLSRWIMMALSLCNVCYMFANFVLLLAARPNVQLTSFYTNTYVILLVWLATAVILAALQFLICERSTRYDRIWEKWAYWARHPRKRNWKRMRVIRNIYILLAVAIAVTPTVIVAVIMSRNRPGSGLEELLTLVTHGDRVVSHNWWTINFCIVAFSVFGTLSFTSVFFVTHCLVLADELRDLFHRISDQLDSGRIWDVVKEEKEEVSVLEQLRRRRLECRDIVGAVDGAFEETAFFFIFANVPLIVFISYGLVSYGTQSEFRKAMGVIALLGSLLQVLVVTIVAAWVHEWIHNYLKVTRVNALSMELFLSELTSESVGITAWAFAVITKEFIATVVGLAVSYIIVLVEFRHLAGCFT</sequence>
<organism evidence="8 9">
    <name type="scientific">Hypsibius exemplaris</name>
    <name type="common">Freshwater tardigrade</name>
    <dbReference type="NCBI Taxonomy" id="2072580"/>
    <lineage>
        <taxon>Eukaryota</taxon>
        <taxon>Metazoa</taxon>
        <taxon>Ecdysozoa</taxon>
        <taxon>Tardigrada</taxon>
        <taxon>Eutardigrada</taxon>
        <taxon>Parachela</taxon>
        <taxon>Hypsibioidea</taxon>
        <taxon>Hypsibiidae</taxon>
        <taxon>Hypsibius</taxon>
    </lineage>
</organism>
<proteinExistence type="predicted"/>
<dbReference type="OrthoDB" id="10548210at2759"/>
<evidence type="ECO:0008006" key="10">
    <source>
        <dbReference type="Google" id="ProtNLM"/>
    </source>
</evidence>
<evidence type="ECO:0000256" key="5">
    <source>
        <dbReference type="ARBA" id="ARBA00023170"/>
    </source>
</evidence>
<feature type="transmembrane region" description="Helical" evidence="7">
    <location>
        <begin position="353"/>
        <end position="375"/>
    </location>
</feature>
<evidence type="ECO:0000256" key="6">
    <source>
        <dbReference type="SAM" id="MobiDB-lite"/>
    </source>
</evidence>
<dbReference type="Proteomes" id="UP000192578">
    <property type="component" value="Unassembled WGS sequence"/>
</dbReference>
<reference evidence="9" key="1">
    <citation type="submission" date="2017-01" db="EMBL/GenBank/DDBJ databases">
        <title>Comparative genomics of anhydrobiosis in the tardigrade Hypsibius dujardini.</title>
        <authorList>
            <person name="Yoshida Y."/>
            <person name="Koutsovoulos G."/>
            <person name="Laetsch D."/>
            <person name="Stevens L."/>
            <person name="Kumar S."/>
            <person name="Horikawa D."/>
            <person name="Ishino K."/>
            <person name="Komine S."/>
            <person name="Tomita M."/>
            <person name="Blaxter M."/>
            <person name="Arakawa K."/>
        </authorList>
    </citation>
    <scope>NUCLEOTIDE SEQUENCE [LARGE SCALE GENOMIC DNA]</scope>
    <source>
        <strain evidence="9">Z151</strain>
    </source>
</reference>
<evidence type="ECO:0000313" key="8">
    <source>
        <dbReference type="EMBL" id="OQV14597.1"/>
    </source>
</evidence>
<feature type="transmembrane region" description="Helical" evidence="7">
    <location>
        <begin position="395"/>
        <end position="413"/>
    </location>
</feature>
<keyword evidence="3 7" id="KW-1133">Transmembrane helix</keyword>
<evidence type="ECO:0000256" key="7">
    <source>
        <dbReference type="SAM" id="Phobius"/>
    </source>
</evidence>
<feature type="transmembrane region" description="Helical" evidence="7">
    <location>
        <begin position="94"/>
        <end position="117"/>
    </location>
</feature>
<dbReference type="GO" id="GO:0016020">
    <property type="term" value="C:membrane"/>
    <property type="evidence" value="ECO:0007669"/>
    <property type="project" value="UniProtKB-SubCell"/>
</dbReference>
<accession>A0A1W0WHD3</accession>
<keyword evidence="5" id="KW-0675">Receptor</keyword>